<comment type="caution">
    <text evidence="1">The sequence shown here is derived from an EMBL/GenBank/DDBJ whole genome shotgun (WGS) entry which is preliminary data.</text>
</comment>
<dbReference type="AlphaFoldDB" id="A0A101M158"/>
<accession>A0A101M158</accession>
<reference evidence="1" key="1">
    <citation type="journal article" date="2015" name="Genome Biol. Evol.">
        <title>Organellar Genomes of White Spruce (Picea glauca): Assembly and Annotation.</title>
        <authorList>
            <person name="Jackman S.D."/>
            <person name="Warren R.L."/>
            <person name="Gibb E.A."/>
            <person name="Vandervalk B.P."/>
            <person name="Mohamadi H."/>
            <person name="Chu J."/>
            <person name="Raymond A."/>
            <person name="Pleasance S."/>
            <person name="Coope R."/>
            <person name="Wildung M.R."/>
            <person name="Ritland C.E."/>
            <person name="Bousquet J."/>
            <person name="Jones S.J."/>
            <person name="Bohlmann J."/>
            <person name="Birol I."/>
        </authorList>
    </citation>
    <scope>NUCLEOTIDE SEQUENCE [LARGE SCALE GENOMIC DNA]</scope>
    <source>
        <tissue evidence="1">Flushing bud</tissue>
    </source>
</reference>
<dbReference type="EMBL" id="LKAM01000003">
    <property type="protein sequence ID" value="KUM49136.1"/>
    <property type="molecule type" value="Genomic_DNA"/>
</dbReference>
<gene>
    <name evidence="1" type="ORF">ABT39_MTgene3685</name>
</gene>
<evidence type="ECO:0000313" key="1">
    <source>
        <dbReference type="EMBL" id="KUM49136.1"/>
    </source>
</evidence>
<keyword evidence="1" id="KW-0496">Mitochondrion</keyword>
<sequence>MSLWPLPLLLLKLHLPLYLEDMNLDIKRAMT</sequence>
<organism evidence="1">
    <name type="scientific">Picea glauca</name>
    <name type="common">White spruce</name>
    <name type="synonym">Pinus glauca</name>
    <dbReference type="NCBI Taxonomy" id="3330"/>
    <lineage>
        <taxon>Eukaryota</taxon>
        <taxon>Viridiplantae</taxon>
        <taxon>Streptophyta</taxon>
        <taxon>Embryophyta</taxon>
        <taxon>Tracheophyta</taxon>
        <taxon>Spermatophyta</taxon>
        <taxon>Pinopsida</taxon>
        <taxon>Pinidae</taxon>
        <taxon>Conifers I</taxon>
        <taxon>Pinales</taxon>
        <taxon>Pinaceae</taxon>
        <taxon>Picea</taxon>
    </lineage>
</organism>
<name>A0A101M158_PICGL</name>
<protein>
    <submittedName>
        <fullName evidence="1">Uncharacterized protein</fullName>
    </submittedName>
</protein>
<proteinExistence type="predicted"/>
<geneLocation type="mitochondrion" evidence="1"/>